<evidence type="ECO:0000259" key="1">
    <source>
        <dbReference type="Pfam" id="PF13460"/>
    </source>
</evidence>
<gene>
    <name evidence="2" type="ORF">N802_01915</name>
</gene>
<dbReference type="SUPFAM" id="SSF51735">
    <property type="entry name" value="NAD(P)-binding Rossmann-fold domains"/>
    <property type="match status" value="1"/>
</dbReference>
<reference evidence="2 3" key="1">
    <citation type="submission" date="2013-08" db="EMBL/GenBank/DDBJ databases">
        <title>The genome sequence of Knoellia sinensis.</title>
        <authorList>
            <person name="Zhu W."/>
            <person name="Wang G."/>
        </authorList>
    </citation>
    <scope>NUCLEOTIDE SEQUENCE [LARGE SCALE GENOMIC DNA]</scope>
    <source>
        <strain evidence="2 3">KCTC 19936</strain>
    </source>
</reference>
<dbReference type="AlphaFoldDB" id="A0A0A0JGS3"/>
<proteinExistence type="predicted"/>
<name>A0A0A0JGS3_9MICO</name>
<dbReference type="eggNOG" id="COG0702">
    <property type="taxonomic scope" value="Bacteria"/>
</dbReference>
<dbReference type="Gene3D" id="3.40.50.720">
    <property type="entry name" value="NAD(P)-binding Rossmann-like Domain"/>
    <property type="match status" value="1"/>
</dbReference>
<dbReference type="CDD" id="cd05269">
    <property type="entry name" value="TMR_SDR_a"/>
    <property type="match status" value="1"/>
</dbReference>
<dbReference type="InterPro" id="IPR036291">
    <property type="entry name" value="NAD(P)-bd_dom_sf"/>
</dbReference>
<dbReference type="Proteomes" id="UP000030002">
    <property type="component" value="Unassembled WGS sequence"/>
</dbReference>
<dbReference type="Pfam" id="PF13460">
    <property type="entry name" value="NAD_binding_10"/>
    <property type="match status" value="1"/>
</dbReference>
<dbReference type="InterPro" id="IPR052718">
    <property type="entry name" value="NmrA-type_oxidoreductase"/>
</dbReference>
<dbReference type="InterPro" id="IPR016040">
    <property type="entry name" value="NAD(P)-bd_dom"/>
</dbReference>
<protein>
    <submittedName>
        <fullName evidence="2">Quinone oxidoreductase</fullName>
    </submittedName>
</protein>
<dbReference type="PANTHER" id="PTHR47129">
    <property type="entry name" value="QUINONE OXIDOREDUCTASE 2"/>
    <property type="match status" value="1"/>
</dbReference>
<accession>A0A0A0JGS3</accession>
<comment type="caution">
    <text evidence="2">The sequence shown here is derived from an EMBL/GenBank/DDBJ whole genome shotgun (WGS) entry which is preliminary data.</text>
</comment>
<sequence length="281" mass="29196">MTGATGQLGRLAVDSLLDRGIAPTDLVALVRDPAKAADLTDKGVDVRVGDYEDPASLDRALAGVDRLLLVSGSEFGRRAVQHQNVIDAAVRAGVEFVAYTSITRADSSPLQLAVEHKATEEALAASGLPHTLLRNGWYLENYTAQIPVQLEHGAVLGAAGDGRISAATRADFADAAAAVITGEGHAGQTYELAGDTAFTLDEYAAELTSVAKTPVSYRDLTVEDYTSALVQAGVPEPFAAVLADSDHGIKQGALHAESGDLSRILGRPTTTPAQAIRAAIA</sequence>
<organism evidence="2 3">
    <name type="scientific">Knoellia sinensis KCTC 19936</name>
    <dbReference type="NCBI Taxonomy" id="1385520"/>
    <lineage>
        <taxon>Bacteria</taxon>
        <taxon>Bacillati</taxon>
        <taxon>Actinomycetota</taxon>
        <taxon>Actinomycetes</taxon>
        <taxon>Micrococcales</taxon>
        <taxon>Intrasporangiaceae</taxon>
        <taxon>Knoellia</taxon>
    </lineage>
</organism>
<evidence type="ECO:0000313" key="2">
    <source>
        <dbReference type="EMBL" id="KGN34826.1"/>
    </source>
</evidence>
<evidence type="ECO:0000313" key="3">
    <source>
        <dbReference type="Proteomes" id="UP000030002"/>
    </source>
</evidence>
<dbReference type="EMBL" id="AVPJ01000001">
    <property type="protein sequence ID" value="KGN34826.1"/>
    <property type="molecule type" value="Genomic_DNA"/>
</dbReference>
<dbReference type="STRING" id="1385520.N802_01915"/>
<feature type="domain" description="NAD(P)-binding" evidence="1">
    <location>
        <begin position="3"/>
        <end position="181"/>
    </location>
</feature>
<dbReference type="Gene3D" id="3.90.25.10">
    <property type="entry name" value="UDP-galactose 4-epimerase, domain 1"/>
    <property type="match status" value="1"/>
</dbReference>
<dbReference type="PANTHER" id="PTHR47129:SF1">
    <property type="entry name" value="NMRA-LIKE DOMAIN-CONTAINING PROTEIN"/>
    <property type="match status" value="1"/>
</dbReference>
<keyword evidence="3" id="KW-1185">Reference proteome</keyword>